<keyword evidence="8" id="KW-1133">Transmembrane helix</keyword>
<organism evidence="11 12">
    <name type="scientific">Apatococcus lobatus</name>
    <dbReference type="NCBI Taxonomy" id="904363"/>
    <lineage>
        <taxon>Eukaryota</taxon>
        <taxon>Viridiplantae</taxon>
        <taxon>Chlorophyta</taxon>
        <taxon>core chlorophytes</taxon>
        <taxon>Trebouxiophyceae</taxon>
        <taxon>Chlorellales</taxon>
        <taxon>Chlorellaceae</taxon>
        <taxon>Apatococcus</taxon>
    </lineage>
</organism>
<dbReference type="Proteomes" id="UP001438707">
    <property type="component" value="Unassembled WGS sequence"/>
</dbReference>
<keyword evidence="12" id="KW-1185">Reference proteome</keyword>
<dbReference type="Pfam" id="PF01762">
    <property type="entry name" value="Galactosyl_T"/>
    <property type="match status" value="1"/>
</dbReference>
<sequence length="583" mass="64926">MPPRPEHAPQSHISRSSVSGLVFAFASCLACVYVAGRLWQTSRELHYVQRELDLASSRRMGAGGFPYMDSSFSGDSPGQEKILYYNIRQGAAPAKDLKGPKLADAPPDSAAHDDRLLGQIDGVESGQISGWACLRGSRNAAPLQVMVYVDGFLVGEVAAKGDTPHHIIHRLCDLDMNLENEMEQPTPQQGVGFALKLPELRSGRHEIRAFVKAVDGSGKQELNQSPLPFIESLMEPGMDVALQRKDAIIRVRNAQISALWDELHTRQPWKNALAGELPIAFADSGKQTNQTKRLAVMGINTGLGARVRRDNLRRTWVPTGAAMKKLEEEKGIVIRFVVGYSEQKDDPDEAKLLDEMKAYGDIWRIDMVDTYADLALKTLKMFSILPARVDADFYFKVDDDVAMNVGAMAEYLQSKRTQGNLYLGCMKSGQVLTDRRYKWFEPEYWRFGEASSTEGSINYPRHASGQIYGLSAPVAKYIGRNAPILHRFANEDVTLGAWLLGLEVEHLDERRLCCDSPERCQAQTSEANTCLSYYEHQCAGICSSEQRLEPIWQACLKDPLNRMGQQFAAAVVTVAADQQIVRR</sequence>
<dbReference type="Gene3D" id="3.90.550.50">
    <property type="match status" value="1"/>
</dbReference>
<evidence type="ECO:0000313" key="12">
    <source>
        <dbReference type="Proteomes" id="UP001438707"/>
    </source>
</evidence>
<dbReference type="GO" id="GO:0000139">
    <property type="term" value="C:Golgi membrane"/>
    <property type="evidence" value="ECO:0007669"/>
    <property type="project" value="UniProtKB-SubCell"/>
</dbReference>
<dbReference type="PROSITE" id="PS51257">
    <property type="entry name" value="PROKAR_LIPOPROTEIN"/>
    <property type="match status" value="1"/>
</dbReference>
<comment type="similarity">
    <text evidence="3">Belongs to the glycosyltransferase 31 family.</text>
</comment>
<keyword evidence="7" id="KW-0735">Signal-anchor</keyword>
<evidence type="ECO:0000256" key="2">
    <source>
        <dbReference type="ARBA" id="ARBA00004922"/>
    </source>
</evidence>
<evidence type="ECO:0000256" key="9">
    <source>
        <dbReference type="ARBA" id="ARBA00023034"/>
    </source>
</evidence>
<comment type="subcellular location">
    <subcellularLocation>
        <location evidence="1">Golgi apparatus membrane</location>
        <topology evidence="1">Single-pass type II membrane protein</topology>
    </subcellularLocation>
</comment>
<evidence type="ECO:0000256" key="8">
    <source>
        <dbReference type="ARBA" id="ARBA00022989"/>
    </source>
</evidence>
<dbReference type="InterPro" id="IPR002659">
    <property type="entry name" value="Glyco_trans_31"/>
</dbReference>
<accession>A0AAW1S8V6</accession>
<dbReference type="GO" id="GO:0008378">
    <property type="term" value="F:galactosyltransferase activity"/>
    <property type="evidence" value="ECO:0007669"/>
    <property type="project" value="TreeGrafter"/>
</dbReference>
<keyword evidence="4" id="KW-0328">Glycosyltransferase</keyword>
<dbReference type="PANTHER" id="PTHR11214:SF74">
    <property type="entry name" value="HYDROXYPROLINE O-GALACTOSYLTRANSFERASE HPGT1"/>
    <property type="match status" value="1"/>
</dbReference>
<keyword evidence="5" id="KW-0808">Transferase</keyword>
<keyword evidence="9" id="KW-0333">Golgi apparatus</keyword>
<evidence type="ECO:0000256" key="4">
    <source>
        <dbReference type="ARBA" id="ARBA00022676"/>
    </source>
</evidence>
<evidence type="ECO:0000256" key="7">
    <source>
        <dbReference type="ARBA" id="ARBA00022968"/>
    </source>
</evidence>
<keyword evidence="6" id="KW-0812">Transmembrane</keyword>
<gene>
    <name evidence="11" type="ORF">WJX74_003372</name>
</gene>
<evidence type="ECO:0000256" key="1">
    <source>
        <dbReference type="ARBA" id="ARBA00004323"/>
    </source>
</evidence>
<dbReference type="AlphaFoldDB" id="A0AAW1S8V6"/>
<protein>
    <submittedName>
        <fullName evidence="11">Uncharacterized protein</fullName>
    </submittedName>
</protein>
<dbReference type="EMBL" id="JALJOS010000002">
    <property type="protein sequence ID" value="KAK9842850.1"/>
    <property type="molecule type" value="Genomic_DNA"/>
</dbReference>
<evidence type="ECO:0000256" key="5">
    <source>
        <dbReference type="ARBA" id="ARBA00022679"/>
    </source>
</evidence>
<reference evidence="11 12" key="1">
    <citation type="journal article" date="2024" name="Nat. Commun.">
        <title>Phylogenomics reveals the evolutionary origins of lichenization in chlorophyte algae.</title>
        <authorList>
            <person name="Puginier C."/>
            <person name="Libourel C."/>
            <person name="Otte J."/>
            <person name="Skaloud P."/>
            <person name="Haon M."/>
            <person name="Grisel S."/>
            <person name="Petersen M."/>
            <person name="Berrin J.G."/>
            <person name="Delaux P.M."/>
            <person name="Dal Grande F."/>
            <person name="Keller J."/>
        </authorList>
    </citation>
    <scope>NUCLEOTIDE SEQUENCE [LARGE SCALE GENOMIC DNA]</scope>
    <source>
        <strain evidence="11 12">SAG 2145</strain>
    </source>
</reference>
<evidence type="ECO:0000313" key="11">
    <source>
        <dbReference type="EMBL" id="KAK9842850.1"/>
    </source>
</evidence>
<evidence type="ECO:0000256" key="3">
    <source>
        <dbReference type="ARBA" id="ARBA00008661"/>
    </source>
</evidence>
<evidence type="ECO:0000256" key="10">
    <source>
        <dbReference type="ARBA" id="ARBA00023136"/>
    </source>
</evidence>
<evidence type="ECO:0000256" key="6">
    <source>
        <dbReference type="ARBA" id="ARBA00022692"/>
    </source>
</evidence>
<comment type="pathway">
    <text evidence="2">Protein modification; protein glycosylation.</text>
</comment>
<dbReference type="PANTHER" id="PTHR11214">
    <property type="entry name" value="BETA-1,3-N-ACETYLGLUCOSAMINYLTRANSFERASE"/>
    <property type="match status" value="1"/>
</dbReference>
<proteinExistence type="inferred from homology"/>
<keyword evidence="10" id="KW-0472">Membrane</keyword>
<comment type="caution">
    <text evidence="11">The sequence shown here is derived from an EMBL/GenBank/DDBJ whole genome shotgun (WGS) entry which is preliminary data.</text>
</comment>
<name>A0AAW1S8V6_9CHLO</name>